<sequence length="117" mass="12733">MSTLCSVLVSLVRSRGLREDDEGLSSSGVVGKGVAPVGQIETGAAGGLDRTDQQQILMFIVYGYHTLDDAVPASSKRFGFTGGDGGSSDKKRKGKEESKRKYEGKKKFLPKWREDYK</sequence>
<dbReference type="Proteomes" id="UP000828390">
    <property type="component" value="Unassembled WGS sequence"/>
</dbReference>
<evidence type="ECO:0000256" key="1">
    <source>
        <dbReference type="SAM" id="MobiDB-lite"/>
    </source>
</evidence>
<name>A0A9D3YVB3_DREPO</name>
<evidence type="ECO:0000313" key="2">
    <source>
        <dbReference type="EMBL" id="KAH3705459.1"/>
    </source>
</evidence>
<comment type="caution">
    <text evidence="2">The sequence shown here is derived from an EMBL/GenBank/DDBJ whole genome shotgun (WGS) entry which is preliminary data.</text>
</comment>
<dbReference type="AlphaFoldDB" id="A0A9D3YVB3"/>
<reference evidence="2" key="1">
    <citation type="journal article" date="2019" name="bioRxiv">
        <title>The Genome of the Zebra Mussel, Dreissena polymorpha: A Resource for Invasive Species Research.</title>
        <authorList>
            <person name="McCartney M.A."/>
            <person name="Auch B."/>
            <person name="Kono T."/>
            <person name="Mallez S."/>
            <person name="Zhang Y."/>
            <person name="Obille A."/>
            <person name="Becker A."/>
            <person name="Abrahante J.E."/>
            <person name="Garbe J."/>
            <person name="Badalamenti J.P."/>
            <person name="Herman A."/>
            <person name="Mangelson H."/>
            <person name="Liachko I."/>
            <person name="Sullivan S."/>
            <person name="Sone E.D."/>
            <person name="Koren S."/>
            <person name="Silverstein K.A.T."/>
            <person name="Beckman K.B."/>
            <person name="Gohl D.M."/>
        </authorList>
    </citation>
    <scope>NUCLEOTIDE SEQUENCE</scope>
    <source>
        <strain evidence="2">Duluth1</strain>
        <tissue evidence="2">Whole animal</tissue>
    </source>
</reference>
<reference evidence="2" key="2">
    <citation type="submission" date="2020-11" db="EMBL/GenBank/DDBJ databases">
        <authorList>
            <person name="McCartney M.A."/>
            <person name="Auch B."/>
            <person name="Kono T."/>
            <person name="Mallez S."/>
            <person name="Becker A."/>
            <person name="Gohl D.M."/>
            <person name="Silverstein K.A.T."/>
            <person name="Koren S."/>
            <person name="Bechman K.B."/>
            <person name="Herman A."/>
            <person name="Abrahante J.E."/>
            <person name="Garbe J."/>
        </authorList>
    </citation>
    <scope>NUCLEOTIDE SEQUENCE</scope>
    <source>
        <strain evidence="2">Duluth1</strain>
        <tissue evidence="2">Whole animal</tissue>
    </source>
</reference>
<gene>
    <name evidence="2" type="ORF">DPMN_080533</name>
</gene>
<accession>A0A9D3YVB3</accession>
<feature type="region of interest" description="Disordered" evidence="1">
    <location>
        <begin position="78"/>
        <end position="104"/>
    </location>
</feature>
<keyword evidence="3" id="KW-1185">Reference proteome</keyword>
<proteinExistence type="predicted"/>
<dbReference type="EMBL" id="JAIWYP010000015">
    <property type="protein sequence ID" value="KAH3705459.1"/>
    <property type="molecule type" value="Genomic_DNA"/>
</dbReference>
<protein>
    <submittedName>
        <fullName evidence="2">Uncharacterized protein</fullName>
    </submittedName>
</protein>
<organism evidence="2 3">
    <name type="scientific">Dreissena polymorpha</name>
    <name type="common">Zebra mussel</name>
    <name type="synonym">Mytilus polymorpha</name>
    <dbReference type="NCBI Taxonomy" id="45954"/>
    <lineage>
        <taxon>Eukaryota</taxon>
        <taxon>Metazoa</taxon>
        <taxon>Spiralia</taxon>
        <taxon>Lophotrochozoa</taxon>
        <taxon>Mollusca</taxon>
        <taxon>Bivalvia</taxon>
        <taxon>Autobranchia</taxon>
        <taxon>Heteroconchia</taxon>
        <taxon>Euheterodonta</taxon>
        <taxon>Imparidentia</taxon>
        <taxon>Neoheterodontei</taxon>
        <taxon>Myida</taxon>
        <taxon>Dreissenoidea</taxon>
        <taxon>Dreissenidae</taxon>
        <taxon>Dreissena</taxon>
    </lineage>
</organism>
<evidence type="ECO:0000313" key="3">
    <source>
        <dbReference type="Proteomes" id="UP000828390"/>
    </source>
</evidence>